<feature type="transmembrane region" description="Helical" evidence="6">
    <location>
        <begin position="12"/>
        <end position="35"/>
    </location>
</feature>
<dbReference type="OrthoDB" id="438211at2759"/>
<dbReference type="AlphaFoldDB" id="A0A8B7XPZ3"/>
<feature type="transmembrane region" description="Helical" evidence="6">
    <location>
        <begin position="218"/>
        <end position="246"/>
    </location>
</feature>
<dbReference type="Pfam" id="PF00335">
    <property type="entry name" value="Tetraspanin"/>
    <property type="match status" value="1"/>
</dbReference>
<evidence type="ECO:0000313" key="8">
    <source>
        <dbReference type="RefSeq" id="XP_022082893.1"/>
    </source>
</evidence>
<organism evidence="7 8">
    <name type="scientific">Acanthaster planci</name>
    <name type="common">Crown-of-thorns starfish</name>
    <dbReference type="NCBI Taxonomy" id="133434"/>
    <lineage>
        <taxon>Eukaryota</taxon>
        <taxon>Metazoa</taxon>
        <taxon>Echinodermata</taxon>
        <taxon>Eleutherozoa</taxon>
        <taxon>Asterozoa</taxon>
        <taxon>Asteroidea</taxon>
        <taxon>Valvatacea</taxon>
        <taxon>Valvatida</taxon>
        <taxon>Acanthasteridae</taxon>
        <taxon>Acanthaster</taxon>
    </lineage>
</organism>
<evidence type="ECO:0000256" key="1">
    <source>
        <dbReference type="ARBA" id="ARBA00004141"/>
    </source>
</evidence>
<dbReference type="PRINTS" id="PR00259">
    <property type="entry name" value="TMFOUR"/>
</dbReference>
<dbReference type="InterPro" id="IPR000301">
    <property type="entry name" value="Tetraspanin_animals"/>
</dbReference>
<sequence>MVAGCGAKISKMILFVFNFLLWLVGIVLIGLGGFVVARPGTYGNFFGDSTNLLNVASGVVIAVGCLVFLVAFAGCCGAMKESACLLKIYIAVVVVLVILEIVGGILALVFRENIESTLAEVLSDQMATYEKYDASANNLVDTVQKGFKCCGNSTYESWRGSKFQLMNPGKFVPLSCCLDEKDTTCNNGNALNTDINDKAKIHNGGCTSQIVQFVKDNFLIIGAVALGMVAAEILAMIFACCVICGIKDDDYS</sequence>
<dbReference type="PANTHER" id="PTHR19282">
    <property type="entry name" value="TETRASPANIN"/>
    <property type="match status" value="1"/>
</dbReference>
<evidence type="ECO:0000256" key="2">
    <source>
        <dbReference type="ARBA" id="ARBA00006840"/>
    </source>
</evidence>
<evidence type="ECO:0000256" key="5">
    <source>
        <dbReference type="ARBA" id="ARBA00023136"/>
    </source>
</evidence>
<dbReference type="InterPro" id="IPR018499">
    <property type="entry name" value="Tetraspanin/Peripherin"/>
</dbReference>
<dbReference type="InterPro" id="IPR008952">
    <property type="entry name" value="Tetraspanin_EC2_sf"/>
</dbReference>
<gene>
    <name evidence="8" type="primary">LOC110975073</name>
</gene>
<keyword evidence="7" id="KW-1185">Reference proteome</keyword>
<evidence type="ECO:0000256" key="6">
    <source>
        <dbReference type="RuleBase" id="RU361218"/>
    </source>
</evidence>
<comment type="similarity">
    <text evidence="2 6">Belongs to the tetraspanin (TM4SF) family.</text>
</comment>
<protein>
    <recommendedName>
        <fullName evidence="6">Tetraspanin</fullName>
    </recommendedName>
</protein>
<name>A0A8B7XPZ3_ACAPL</name>
<comment type="subcellular location">
    <subcellularLocation>
        <location evidence="1 6">Membrane</location>
        <topology evidence="1 6">Multi-pass membrane protein</topology>
    </subcellularLocation>
</comment>
<evidence type="ECO:0000256" key="4">
    <source>
        <dbReference type="ARBA" id="ARBA00022989"/>
    </source>
</evidence>
<feature type="transmembrane region" description="Helical" evidence="6">
    <location>
        <begin position="55"/>
        <end position="76"/>
    </location>
</feature>
<keyword evidence="3 6" id="KW-0812">Transmembrane</keyword>
<dbReference type="GeneID" id="110975073"/>
<evidence type="ECO:0000313" key="7">
    <source>
        <dbReference type="Proteomes" id="UP000694845"/>
    </source>
</evidence>
<dbReference type="InterPro" id="IPR018503">
    <property type="entry name" value="Tetraspanin_CS"/>
</dbReference>
<keyword evidence="4 6" id="KW-1133">Transmembrane helix</keyword>
<dbReference type="OMA" id="NICLWIC"/>
<evidence type="ECO:0000256" key="3">
    <source>
        <dbReference type="ARBA" id="ARBA00022692"/>
    </source>
</evidence>
<dbReference type="Gene3D" id="1.10.1450.10">
    <property type="entry name" value="Tetraspanin"/>
    <property type="match status" value="1"/>
</dbReference>
<accession>A0A8B7XPZ3</accession>
<proteinExistence type="inferred from homology"/>
<dbReference type="PANTHER" id="PTHR19282:SF544">
    <property type="entry name" value="TETRASPANIN"/>
    <property type="match status" value="1"/>
</dbReference>
<reference evidence="8" key="1">
    <citation type="submission" date="2025-08" db="UniProtKB">
        <authorList>
            <consortium name="RefSeq"/>
        </authorList>
    </citation>
    <scope>IDENTIFICATION</scope>
</reference>
<dbReference type="GO" id="GO:0005886">
    <property type="term" value="C:plasma membrane"/>
    <property type="evidence" value="ECO:0007669"/>
    <property type="project" value="TreeGrafter"/>
</dbReference>
<keyword evidence="5 6" id="KW-0472">Membrane</keyword>
<dbReference type="Proteomes" id="UP000694845">
    <property type="component" value="Unplaced"/>
</dbReference>
<dbReference type="KEGG" id="aplc:110975073"/>
<feature type="transmembrane region" description="Helical" evidence="6">
    <location>
        <begin position="88"/>
        <end position="110"/>
    </location>
</feature>
<dbReference type="PIRSF" id="PIRSF002419">
    <property type="entry name" value="Tetraspanin"/>
    <property type="match status" value="1"/>
</dbReference>
<dbReference type="PROSITE" id="PS00421">
    <property type="entry name" value="TM4_1"/>
    <property type="match status" value="1"/>
</dbReference>
<dbReference type="SUPFAM" id="SSF48652">
    <property type="entry name" value="Tetraspanin"/>
    <property type="match status" value="1"/>
</dbReference>
<dbReference type="RefSeq" id="XP_022082893.1">
    <property type="nucleotide sequence ID" value="XM_022227201.1"/>
</dbReference>